<dbReference type="PROSITE" id="PS51352">
    <property type="entry name" value="THIOREDOXIN_2"/>
    <property type="match status" value="2"/>
</dbReference>
<sequence>MLYSRSLSVLVMAFAFTSGITNVGYAQSAGQTFTAGASDASSDPGELPFGSQAPDFTFTTVKGKTISLANLKGKVVIINIWSTLDKESMQQQVVVNKEAEAIKDDASIVFISIARNKLEEWKQFMNKQNKNNIQHIVISNNTKDAAAIAFLKDYKVTAIPRTVIIGRKGDILCSSIPAPFDTTFPDFVKMWRLQQERIDVASHKPYWDYKVSIGDKLPADLQLVVPNGKTYTMKDLRGKVVLLEFTATWCGVCRKLMPHLENDIWKKYQPEGLLAFGIDFKEPKETVLEFAKDMNITYPLVLDTDGKIFQHFVKENGGLTKVMIIGRDGKIAFLSQQLDDAELTIMKNKLAELLHT</sequence>
<dbReference type="EMBL" id="PYAW01000003">
    <property type="protein sequence ID" value="PSL46542.1"/>
    <property type="molecule type" value="Genomic_DNA"/>
</dbReference>
<dbReference type="GO" id="GO:0017004">
    <property type="term" value="P:cytochrome complex assembly"/>
    <property type="evidence" value="ECO:0007669"/>
    <property type="project" value="UniProtKB-KW"/>
</dbReference>
<organism evidence="6 7">
    <name type="scientific">Chitinophaga niastensis</name>
    <dbReference type="NCBI Taxonomy" id="536980"/>
    <lineage>
        <taxon>Bacteria</taxon>
        <taxon>Pseudomonadati</taxon>
        <taxon>Bacteroidota</taxon>
        <taxon>Chitinophagia</taxon>
        <taxon>Chitinophagales</taxon>
        <taxon>Chitinophagaceae</taxon>
        <taxon>Chitinophaga</taxon>
    </lineage>
</organism>
<evidence type="ECO:0000313" key="7">
    <source>
        <dbReference type="Proteomes" id="UP000240971"/>
    </source>
</evidence>
<keyword evidence="4" id="KW-0676">Redox-active center</keyword>
<accession>A0A2P8HJZ6</accession>
<dbReference type="PANTHER" id="PTHR42852:SF6">
    <property type="entry name" value="THIOL:DISULFIDE INTERCHANGE PROTEIN DSBE"/>
    <property type="match status" value="1"/>
</dbReference>
<protein>
    <submittedName>
        <fullName evidence="6">Peroxiredoxin</fullName>
    </submittedName>
</protein>
<dbReference type="InterPro" id="IPR050553">
    <property type="entry name" value="Thioredoxin_ResA/DsbE_sf"/>
</dbReference>
<evidence type="ECO:0000256" key="4">
    <source>
        <dbReference type="ARBA" id="ARBA00023284"/>
    </source>
</evidence>
<dbReference type="RefSeq" id="WP_106529319.1">
    <property type="nucleotide sequence ID" value="NZ_PYAW01000003.1"/>
</dbReference>
<dbReference type="GO" id="GO:0016491">
    <property type="term" value="F:oxidoreductase activity"/>
    <property type="evidence" value="ECO:0007669"/>
    <property type="project" value="InterPro"/>
</dbReference>
<dbReference type="Gene3D" id="3.40.30.10">
    <property type="entry name" value="Glutaredoxin"/>
    <property type="match status" value="2"/>
</dbReference>
<dbReference type="OrthoDB" id="9815205at2"/>
<dbReference type="GO" id="GO:0030313">
    <property type="term" value="C:cell envelope"/>
    <property type="evidence" value="ECO:0007669"/>
    <property type="project" value="UniProtKB-SubCell"/>
</dbReference>
<evidence type="ECO:0000256" key="2">
    <source>
        <dbReference type="ARBA" id="ARBA00022748"/>
    </source>
</evidence>
<dbReference type="Pfam" id="PF00578">
    <property type="entry name" value="AhpC-TSA"/>
    <property type="match status" value="1"/>
</dbReference>
<keyword evidence="7" id="KW-1185">Reference proteome</keyword>
<dbReference type="InterPro" id="IPR000866">
    <property type="entry name" value="AhpC/TSA"/>
</dbReference>
<evidence type="ECO:0000259" key="5">
    <source>
        <dbReference type="PROSITE" id="PS51352"/>
    </source>
</evidence>
<evidence type="ECO:0000256" key="3">
    <source>
        <dbReference type="ARBA" id="ARBA00023157"/>
    </source>
</evidence>
<comment type="caution">
    <text evidence="6">The sequence shown here is derived from an EMBL/GenBank/DDBJ whole genome shotgun (WGS) entry which is preliminary data.</text>
</comment>
<dbReference type="InterPro" id="IPR036249">
    <property type="entry name" value="Thioredoxin-like_sf"/>
</dbReference>
<feature type="domain" description="Thioredoxin" evidence="5">
    <location>
        <begin position="47"/>
        <end position="196"/>
    </location>
</feature>
<proteinExistence type="predicted"/>
<dbReference type="Pfam" id="PF08534">
    <property type="entry name" value="Redoxin"/>
    <property type="match status" value="1"/>
</dbReference>
<evidence type="ECO:0000313" key="6">
    <source>
        <dbReference type="EMBL" id="PSL46542.1"/>
    </source>
</evidence>
<keyword evidence="3" id="KW-1015">Disulfide bond</keyword>
<dbReference type="PANTHER" id="PTHR42852">
    <property type="entry name" value="THIOL:DISULFIDE INTERCHANGE PROTEIN DSBE"/>
    <property type="match status" value="1"/>
</dbReference>
<evidence type="ECO:0000256" key="1">
    <source>
        <dbReference type="ARBA" id="ARBA00004196"/>
    </source>
</evidence>
<reference evidence="6 7" key="1">
    <citation type="submission" date="2018-03" db="EMBL/GenBank/DDBJ databases">
        <title>Genomic Encyclopedia of Archaeal and Bacterial Type Strains, Phase II (KMG-II): from individual species to whole genera.</title>
        <authorList>
            <person name="Goeker M."/>
        </authorList>
    </citation>
    <scope>NUCLEOTIDE SEQUENCE [LARGE SCALE GENOMIC DNA]</scope>
    <source>
        <strain evidence="6 7">DSM 24859</strain>
    </source>
</reference>
<comment type="subcellular location">
    <subcellularLocation>
        <location evidence="1">Cell envelope</location>
    </subcellularLocation>
</comment>
<dbReference type="Proteomes" id="UP000240971">
    <property type="component" value="Unassembled WGS sequence"/>
</dbReference>
<keyword evidence="2" id="KW-0201">Cytochrome c-type biogenesis</keyword>
<dbReference type="InterPro" id="IPR013766">
    <property type="entry name" value="Thioredoxin_domain"/>
</dbReference>
<dbReference type="InterPro" id="IPR013740">
    <property type="entry name" value="Redoxin"/>
</dbReference>
<dbReference type="AlphaFoldDB" id="A0A2P8HJZ6"/>
<name>A0A2P8HJZ6_CHINA</name>
<dbReference type="GO" id="GO:0016209">
    <property type="term" value="F:antioxidant activity"/>
    <property type="evidence" value="ECO:0007669"/>
    <property type="project" value="InterPro"/>
</dbReference>
<gene>
    <name evidence="6" type="ORF">CLV51_103523</name>
</gene>
<dbReference type="CDD" id="cd02966">
    <property type="entry name" value="TlpA_like_family"/>
    <property type="match status" value="2"/>
</dbReference>
<dbReference type="SUPFAM" id="SSF52833">
    <property type="entry name" value="Thioredoxin-like"/>
    <property type="match status" value="2"/>
</dbReference>
<feature type="domain" description="Thioredoxin" evidence="5">
    <location>
        <begin position="211"/>
        <end position="355"/>
    </location>
</feature>